<dbReference type="PANTHER" id="PTHR33540">
    <property type="entry name" value="TRNA THREONYLCARBAMOYLADENOSINE BIOSYNTHESIS PROTEIN TSAE"/>
    <property type="match status" value="1"/>
</dbReference>
<dbReference type="GO" id="GO:0005737">
    <property type="term" value="C:cytoplasm"/>
    <property type="evidence" value="ECO:0007669"/>
    <property type="project" value="UniProtKB-SubCell"/>
</dbReference>
<sequence>MYQWTCASPDETIAFAETLSSLLRAGDVLTLEGDLGAGKTTFTKGIANGLGIKEVVSSPTFTIIKEYEGNLPLYHMDVYRISGEEDLGFDEYLEGEGITVVEWATNIDDLLPEDYLEIALHHVDSVTRRLTLTPHGMRFEQLCKELIDYECSSH</sequence>
<evidence type="ECO:0000256" key="2">
    <source>
        <dbReference type="ARBA" id="ARBA00007599"/>
    </source>
</evidence>
<evidence type="ECO:0000256" key="1">
    <source>
        <dbReference type="ARBA" id="ARBA00004496"/>
    </source>
</evidence>
<dbReference type="NCBIfam" id="TIGR00150">
    <property type="entry name" value="T6A_YjeE"/>
    <property type="match status" value="1"/>
</dbReference>
<proteinExistence type="inferred from homology"/>
<evidence type="ECO:0000256" key="7">
    <source>
        <dbReference type="ARBA" id="ARBA00022741"/>
    </source>
</evidence>
<dbReference type="SUPFAM" id="SSF52540">
    <property type="entry name" value="P-loop containing nucleoside triphosphate hydrolases"/>
    <property type="match status" value="1"/>
</dbReference>
<dbReference type="GO" id="GO:0002949">
    <property type="term" value="P:tRNA threonylcarbamoyladenosine modification"/>
    <property type="evidence" value="ECO:0007669"/>
    <property type="project" value="InterPro"/>
</dbReference>
<keyword evidence="8" id="KW-0067">ATP-binding</keyword>
<evidence type="ECO:0000256" key="3">
    <source>
        <dbReference type="ARBA" id="ARBA00019010"/>
    </source>
</evidence>
<evidence type="ECO:0000313" key="11">
    <source>
        <dbReference type="EMBL" id="TCP19719.1"/>
    </source>
</evidence>
<dbReference type="EMBL" id="SLXK01000059">
    <property type="protein sequence ID" value="TCP19719.1"/>
    <property type="molecule type" value="Genomic_DNA"/>
</dbReference>
<dbReference type="GO" id="GO:0005524">
    <property type="term" value="F:ATP binding"/>
    <property type="evidence" value="ECO:0007669"/>
    <property type="project" value="UniProtKB-KW"/>
</dbReference>
<comment type="similarity">
    <text evidence="2">Belongs to the TsaE family.</text>
</comment>
<comment type="caution">
    <text evidence="11">The sequence shown here is derived from an EMBL/GenBank/DDBJ whole genome shotgun (WGS) entry which is preliminary data.</text>
</comment>
<dbReference type="OrthoDB" id="9815896at2"/>
<evidence type="ECO:0000256" key="8">
    <source>
        <dbReference type="ARBA" id="ARBA00022840"/>
    </source>
</evidence>
<evidence type="ECO:0000256" key="4">
    <source>
        <dbReference type="ARBA" id="ARBA00022490"/>
    </source>
</evidence>
<dbReference type="Pfam" id="PF02367">
    <property type="entry name" value="TsaE"/>
    <property type="match status" value="1"/>
</dbReference>
<dbReference type="RefSeq" id="WP_132748254.1">
    <property type="nucleotide sequence ID" value="NZ_SLXK01000059.1"/>
</dbReference>
<reference evidence="11 12" key="1">
    <citation type="submission" date="2019-03" db="EMBL/GenBank/DDBJ databases">
        <title>Genomic Encyclopedia of Type Strains, Phase IV (KMG-IV): sequencing the most valuable type-strain genomes for metagenomic binning, comparative biology and taxonomic classification.</title>
        <authorList>
            <person name="Goeker M."/>
        </authorList>
    </citation>
    <scope>NUCLEOTIDE SEQUENCE [LARGE SCALE GENOMIC DNA]</scope>
    <source>
        <strain evidence="11 12">DSM 19377</strain>
    </source>
</reference>
<keyword evidence="9" id="KW-0460">Magnesium</keyword>
<evidence type="ECO:0000313" key="12">
    <source>
        <dbReference type="Proteomes" id="UP000295416"/>
    </source>
</evidence>
<keyword evidence="6" id="KW-0479">Metal-binding</keyword>
<dbReference type="Proteomes" id="UP000295416">
    <property type="component" value="Unassembled WGS sequence"/>
</dbReference>
<dbReference type="InterPro" id="IPR003442">
    <property type="entry name" value="T6A_TsaE"/>
</dbReference>
<evidence type="ECO:0000256" key="9">
    <source>
        <dbReference type="ARBA" id="ARBA00022842"/>
    </source>
</evidence>
<evidence type="ECO:0000256" key="5">
    <source>
        <dbReference type="ARBA" id="ARBA00022694"/>
    </source>
</evidence>
<dbReference type="InterPro" id="IPR027417">
    <property type="entry name" value="P-loop_NTPase"/>
</dbReference>
<keyword evidence="7" id="KW-0547">Nucleotide-binding</keyword>
<comment type="subcellular location">
    <subcellularLocation>
        <location evidence="1">Cytoplasm</location>
    </subcellularLocation>
</comment>
<keyword evidence="5" id="KW-0819">tRNA processing</keyword>
<gene>
    <name evidence="11" type="ORF">EV207_1594</name>
</gene>
<dbReference type="PANTHER" id="PTHR33540:SF2">
    <property type="entry name" value="TRNA THREONYLCARBAMOYLADENOSINE BIOSYNTHESIS PROTEIN TSAE"/>
    <property type="match status" value="1"/>
</dbReference>
<keyword evidence="12" id="KW-1185">Reference proteome</keyword>
<evidence type="ECO:0000256" key="6">
    <source>
        <dbReference type="ARBA" id="ARBA00022723"/>
    </source>
</evidence>
<evidence type="ECO:0000256" key="10">
    <source>
        <dbReference type="ARBA" id="ARBA00032441"/>
    </source>
</evidence>
<dbReference type="GO" id="GO:0046872">
    <property type="term" value="F:metal ion binding"/>
    <property type="evidence" value="ECO:0007669"/>
    <property type="project" value="UniProtKB-KW"/>
</dbReference>
<protein>
    <recommendedName>
        <fullName evidence="3">tRNA threonylcarbamoyladenosine biosynthesis protein TsaE</fullName>
    </recommendedName>
    <alternativeName>
        <fullName evidence="10">t(6)A37 threonylcarbamoyladenosine biosynthesis protein TsaE</fullName>
    </alternativeName>
</protein>
<dbReference type="FunFam" id="3.40.50.300:FF:000777">
    <property type="entry name" value="tRNA (N6-adenosine(37)-N6)-threonylcarbamoyltransferase complex ATPase TsaE"/>
    <property type="match status" value="1"/>
</dbReference>
<name>A0A4R2NEI2_9BACL</name>
<organism evidence="11 12">
    <name type="scientific">Scopulibacillus darangshiensis</name>
    <dbReference type="NCBI Taxonomy" id="442528"/>
    <lineage>
        <taxon>Bacteria</taxon>
        <taxon>Bacillati</taxon>
        <taxon>Bacillota</taxon>
        <taxon>Bacilli</taxon>
        <taxon>Bacillales</taxon>
        <taxon>Sporolactobacillaceae</taxon>
        <taxon>Scopulibacillus</taxon>
    </lineage>
</organism>
<dbReference type="AlphaFoldDB" id="A0A4R2NEI2"/>
<keyword evidence="4" id="KW-0963">Cytoplasm</keyword>
<dbReference type="Gene3D" id="3.40.50.300">
    <property type="entry name" value="P-loop containing nucleotide triphosphate hydrolases"/>
    <property type="match status" value="1"/>
</dbReference>
<accession>A0A4R2NEI2</accession>